<proteinExistence type="predicted"/>
<sequence length="162" mass="18629">MSDEQRLARLAEELCHAYHYGVGLDELDEEDPDQARAHRRAARRFLRWLENAPEEELREERRAAFRRGYDRGAENAKKSTAEDMQRLEADVAELRQDRDPEGLRARIADLQYVNRGYSRIVMGGSDPRAELADALRRLEAVQHELAVLKGVQPDNATGYRPS</sequence>
<evidence type="ECO:0000313" key="1">
    <source>
        <dbReference type="EMBL" id="MFD1308988.1"/>
    </source>
</evidence>
<dbReference type="Proteomes" id="UP001597058">
    <property type="component" value="Unassembled WGS sequence"/>
</dbReference>
<dbReference type="EMBL" id="JBHTMM010000033">
    <property type="protein sequence ID" value="MFD1308988.1"/>
    <property type="molecule type" value="Genomic_DNA"/>
</dbReference>
<keyword evidence="2" id="KW-1185">Reference proteome</keyword>
<accession>A0ABW3XIT7</accession>
<comment type="caution">
    <text evidence="1">The sequence shown here is derived from an EMBL/GenBank/DDBJ whole genome shotgun (WGS) entry which is preliminary data.</text>
</comment>
<gene>
    <name evidence="1" type="ORF">ACFQ5X_24425</name>
</gene>
<dbReference type="RefSeq" id="WP_381328592.1">
    <property type="nucleotide sequence ID" value="NZ_JBHTMM010000033.1"/>
</dbReference>
<organism evidence="1 2">
    <name type="scientific">Streptomyces kaempferi</name>
    <dbReference type="NCBI Taxonomy" id="333725"/>
    <lineage>
        <taxon>Bacteria</taxon>
        <taxon>Bacillati</taxon>
        <taxon>Actinomycetota</taxon>
        <taxon>Actinomycetes</taxon>
        <taxon>Kitasatosporales</taxon>
        <taxon>Streptomycetaceae</taxon>
        <taxon>Streptomyces</taxon>
    </lineage>
</organism>
<name>A0ABW3XIT7_9ACTN</name>
<evidence type="ECO:0000313" key="2">
    <source>
        <dbReference type="Proteomes" id="UP001597058"/>
    </source>
</evidence>
<reference evidence="2" key="1">
    <citation type="journal article" date="2019" name="Int. J. Syst. Evol. Microbiol.">
        <title>The Global Catalogue of Microorganisms (GCM) 10K type strain sequencing project: providing services to taxonomists for standard genome sequencing and annotation.</title>
        <authorList>
            <consortium name="The Broad Institute Genomics Platform"/>
            <consortium name="The Broad Institute Genome Sequencing Center for Infectious Disease"/>
            <person name="Wu L."/>
            <person name="Ma J."/>
        </authorList>
    </citation>
    <scope>NUCLEOTIDE SEQUENCE [LARGE SCALE GENOMIC DNA]</scope>
    <source>
        <strain evidence="2">CGMCC 4.7020</strain>
    </source>
</reference>
<protein>
    <submittedName>
        <fullName evidence="1">Uncharacterized protein</fullName>
    </submittedName>
</protein>